<evidence type="ECO:0000313" key="6">
    <source>
        <dbReference type="Proteomes" id="UP000622547"/>
    </source>
</evidence>
<keyword evidence="2" id="KW-0597">Phosphoprotein</keyword>
<organism evidence="5 6">
    <name type="scientific">Planotetraspora phitsanulokensis</name>
    <dbReference type="NCBI Taxonomy" id="575192"/>
    <lineage>
        <taxon>Bacteria</taxon>
        <taxon>Bacillati</taxon>
        <taxon>Actinomycetota</taxon>
        <taxon>Actinomycetes</taxon>
        <taxon>Streptosporangiales</taxon>
        <taxon>Streptosporangiaceae</taxon>
        <taxon>Planotetraspora</taxon>
    </lineage>
</organism>
<sequence>MREPLVIRLLLAEDMHLIRKALIALLSCEDDLEVVAETARGEEIVRLACLRRPDVALLDIGMPGVDGLTAASELHRRLPTCKTVILTGLGTPLALRRSLDANVRGFIVKDAEPGHLVDCIRRVYAGERVVDPELAAAALDTDGNPLTARELDILETAASGATVGEIAERLSLSHGTVRNYLSRILAKLGARSRVEAIQIASESGWLWPANGREIGILRQRPRR</sequence>
<dbReference type="InterPro" id="IPR001789">
    <property type="entry name" value="Sig_transdc_resp-reg_receiver"/>
</dbReference>
<dbReference type="EMBL" id="BOOP01000036">
    <property type="protein sequence ID" value="GII41831.1"/>
    <property type="molecule type" value="Genomic_DNA"/>
</dbReference>
<feature type="domain" description="Response regulatory" evidence="4">
    <location>
        <begin position="8"/>
        <end position="124"/>
    </location>
</feature>
<dbReference type="InterPro" id="IPR011006">
    <property type="entry name" value="CheY-like_superfamily"/>
</dbReference>
<dbReference type="GO" id="GO:0000160">
    <property type="term" value="P:phosphorelay signal transduction system"/>
    <property type="evidence" value="ECO:0007669"/>
    <property type="project" value="InterPro"/>
</dbReference>
<dbReference type="Gene3D" id="3.40.50.2300">
    <property type="match status" value="1"/>
</dbReference>
<dbReference type="CDD" id="cd06170">
    <property type="entry name" value="LuxR_C_like"/>
    <property type="match status" value="1"/>
</dbReference>
<dbReference type="InterPro" id="IPR039420">
    <property type="entry name" value="WalR-like"/>
</dbReference>
<feature type="modified residue" description="4-aspartylphosphate" evidence="2">
    <location>
        <position position="59"/>
    </location>
</feature>
<dbReference type="SMART" id="SM00448">
    <property type="entry name" value="REC"/>
    <property type="match status" value="1"/>
</dbReference>
<dbReference type="SUPFAM" id="SSF52172">
    <property type="entry name" value="CheY-like"/>
    <property type="match status" value="1"/>
</dbReference>
<dbReference type="AlphaFoldDB" id="A0A8J3UC55"/>
<dbReference type="SMART" id="SM00421">
    <property type="entry name" value="HTH_LUXR"/>
    <property type="match status" value="1"/>
</dbReference>
<dbReference type="Pfam" id="PF00072">
    <property type="entry name" value="Response_reg"/>
    <property type="match status" value="1"/>
</dbReference>
<dbReference type="PANTHER" id="PTHR43214">
    <property type="entry name" value="TWO-COMPONENT RESPONSE REGULATOR"/>
    <property type="match status" value="1"/>
</dbReference>
<reference evidence="5 6" key="1">
    <citation type="submission" date="2021-01" db="EMBL/GenBank/DDBJ databases">
        <title>Whole genome shotgun sequence of Planotetraspora phitsanulokensis NBRC 104273.</title>
        <authorList>
            <person name="Komaki H."/>
            <person name="Tamura T."/>
        </authorList>
    </citation>
    <scope>NUCLEOTIDE SEQUENCE [LARGE SCALE GENOMIC DNA]</scope>
    <source>
        <strain evidence="5 6">NBRC 104273</strain>
    </source>
</reference>
<dbReference type="PROSITE" id="PS50043">
    <property type="entry name" value="HTH_LUXR_2"/>
    <property type="match status" value="1"/>
</dbReference>
<dbReference type="InterPro" id="IPR000792">
    <property type="entry name" value="Tscrpt_reg_LuxR_C"/>
</dbReference>
<dbReference type="GO" id="GO:0003677">
    <property type="term" value="F:DNA binding"/>
    <property type="evidence" value="ECO:0007669"/>
    <property type="project" value="UniProtKB-KW"/>
</dbReference>
<evidence type="ECO:0000259" key="4">
    <source>
        <dbReference type="PROSITE" id="PS50110"/>
    </source>
</evidence>
<gene>
    <name evidence="5" type="primary">desR_3</name>
    <name evidence="5" type="ORF">Pph01_68340</name>
</gene>
<feature type="domain" description="HTH luxR-type" evidence="3">
    <location>
        <begin position="139"/>
        <end position="204"/>
    </location>
</feature>
<dbReference type="PROSITE" id="PS50110">
    <property type="entry name" value="RESPONSE_REGULATORY"/>
    <property type="match status" value="1"/>
</dbReference>
<dbReference type="InterPro" id="IPR016032">
    <property type="entry name" value="Sig_transdc_resp-reg_C-effctor"/>
</dbReference>
<keyword evidence="6" id="KW-1185">Reference proteome</keyword>
<dbReference type="Proteomes" id="UP000622547">
    <property type="component" value="Unassembled WGS sequence"/>
</dbReference>
<dbReference type="PROSITE" id="PS00622">
    <property type="entry name" value="HTH_LUXR_1"/>
    <property type="match status" value="1"/>
</dbReference>
<evidence type="ECO:0000259" key="3">
    <source>
        <dbReference type="PROSITE" id="PS50043"/>
    </source>
</evidence>
<dbReference type="Pfam" id="PF00196">
    <property type="entry name" value="GerE"/>
    <property type="match status" value="1"/>
</dbReference>
<evidence type="ECO:0000313" key="5">
    <source>
        <dbReference type="EMBL" id="GII41831.1"/>
    </source>
</evidence>
<dbReference type="RefSeq" id="WP_345484586.1">
    <property type="nucleotide sequence ID" value="NZ_BAABHI010000021.1"/>
</dbReference>
<proteinExistence type="predicted"/>
<comment type="caution">
    <text evidence="5">The sequence shown here is derived from an EMBL/GenBank/DDBJ whole genome shotgun (WGS) entry which is preliminary data.</text>
</comment>
<name>A0A8J3UC55_9ACTN</name>
<evidence type="ECO:0000256" key="2">
    <source>
        <dbReference type="PROSITE-ProRule" id="PRU00169"/>
    </source>
</evidence>
<accession>A0A8J3UC55</accession>
<keyword evidence="1 5" id="KW-0238">DNA-binding</keyword>
<dbReference type="SUPFAM" id="SSF46894">
    <property type="entry name" value="C-terminal effector domain of the bipartite response regulators"/>
    <property type="match status" value="1"/>
</dbReference>
<dbReference type="PANTHER" id="PTHR43214:SF42">
    <property type="entry name" value="TRANSCRIPTIONAL REGULATORY PROTEIN DESR"/>
    <property type="match status" value="1"/>
</dbReference>
<dbReference type="PRINTS" id="PR00038">
    <property type="entry name" value="HTHLUXR"/>
</dbReference>
<evidence type="ECO:0000256" key="1">
    <source>
        <dbReference type="ARBA" id="ARBA00023125"/>
    </source>
</evidence>
<protein>
    <submittedName>
        <fullName evidence="5">DNA-binding response regulator</fullName>
    </submittedName>
</protein>
<dbReference type="GO" id="GO:0006355">
    <property type="term" value="P:regulation of DNA-templated transcription"/>
    <property type="evidence" value="ECO:0007669"/>
    <property type="project" value="InterPro"/>
</dbReference>